<evidence type="ECO:0000313" key="2">
    <source>
        <dbReference type="Proteomes" id="UP000094291"/>
    </source>
</evidence>
<name>A0A1E2VBA7_9GAMM</name>
<evidence type="ECO:0000313" key="1">
    <source>
        <dbReference type="EMBL" id="ODC03935.1"/>
    </source>
</evidence>
<keyword evidence="2" id="KW-1185">Reference proteome</keyword>
<dbReference type="AlphaFoldDB" id="A0A1E2VBA7"/>
<dbReference type="RefSeq" id="WP_068998596.1">
    <property type="nucleotide sequence ID" value="NZ_MDTQ01000001.1"/>
</dbReference>
<dbReference type="STRING" id="197479.BFW38_10685"/>
<comment type="caution">
    <text evidence="1">The sequence shown here is derived from an EMBL/GenBank/DDBJ whole genome shotgun (WGS) entry which is preliminary data.</text>
</comment>
<dbReference type="OrthoDB" id="4318869at2"/>
<protein>
    <submittedName>
        <fullName evidence="1">Uncharacterized protein</fullName>
    </submittedName>
</protein>
<sequence>MKFTDVVVNRAERFSIGIEEDSGRFYLSIPVRNEYADYEEYYEITKEAYELYKKDLNNALEFVDKCRSRQVDGLLIQKPGRLRGTPL</sequence>
<dbReference type="EMBL" id="MDTQ01000001">
    <property type="protein sequence ID" value="ODC03935.1"/>
    <property type="molecule type" value="Genomic_DNA"/>
</dbReference>
<organism evidence="1 2">
    <name type="scientific">Terasakiispira papahanaumokuakeensis</name>
    <dbReference type="NCBI Taxonomy" id="197479"/>
    <lineage>
        <taxon>Bacteria</taxon>
        <taxon>Pseudomonadati</taxon>
        <taxon>Pseudomonadota</taxon>
        <taxon>Gammaproteobacteria</taxon>
        <taxon>Oceanospirillales</taxon>
        <taxon>Terasakiispira</taxon>
    </lineage>
</organism>
<accession>A0A1E2VBA7</accession>
<reference evidence="1 2" key="1">
    <citation type="submission" date="2016-08" db="EMBL/GenBank/DDBJ databases">
        <authorList>
            <person name="Seilhamer J.J."/>
        </authorList>
    </citation>
    <scope>NUCLEOTIDE SEQUENCE [LARGE SCALE GENOMIC DNA]</scope>
    <source>
        <strain evidence="1 2">PH27A</strain>
    </source>
</reference>
<gene>
    <name evidence="1" type="ORF">BFW38_10685</name>
</gene>
<dbReference type="Proteomes" id="UP000094291">
    <property type="component" value="Unassembled WGS sequence"/>
</dbReference>
<proteinExistence type="predicted"/>